<organism evidence="3 4">
    <name type="scientific">Prosthecobacter dejongeii</name>
    <dbReference type="NCBI Taxonomy" id="48465"/>
    <lineage>
        <taxon>Bacteria</taxon>
        <taxon>Pseudomonadati</taxon>
        <taxon>Verrucomicrobiota</taxon>
        <taxon>Verrucomicrobiia</taxon>
        <taxon>Verrucomicrobiales</taxon>
        <taxon>Verrucomicrobiaceae</taxon>
        <taxon>Prosthecobacter</taxon>
    </lineage>
</organism>
<dbReference type="InterPro" id="IPR013320">
    <property type="entry name" value="ConA-like_dom_sf"/>
</dbReference>
<feature type="chain" id="PRO_5031558096" description="Ice-binding protein C-terminal domain-containing protein" evidence="1">
    <location>
        <begin position="23"/>
        <end position="283"/>
    </location>
</feature>
<sequence length="283" mass="29676">MLGKILFPLIAALLFGALQAPAASLLVYYDGTASGNDLLDQSGNGRNAIYDANGSATTPVILTTTPANGNSGAYASLTANGSNQSGRYSVTPANGFSYNFNNESWSASMFYNRQSVATNDTLFHIGAGDGFGGENELYAWATANSTNLSFQHYPEVDVNLTATGKMNLNAWHHLAVTFSASGLNDGMGTLSLYADGVLVGTDNSFLLGTNNTFFFGGQGSGTSDRNFIGFLDEMALFSGALSAGEVASLANGSQTPISLVPEPSRVLLLGLGLFGLLMRRRRK</sequence>
<feature type="signal peptide" evidence="1">
    <location>
        <begin position="1"/>
        <end position="22"/>
    </location>
</feature>
<keyword evidence="4" id="KW-1185">Reference proteome</keyword>
<comment type="caution">
    <text evidence="3">The sequence shown here is derived from an EMBL/GenBank/DDBJ whole genome shotgun (WGS) entry which is preliminary data.</text>
</comment>
<dbReference type="NCBIfam" id="TIGR02595">
    <property type="entry name" value="PEP_CTERM"/>
    <property type="match status" value="1"/>
</dbReference>
<dbReference type="Proteomes" id="UP000534294">
    <property type="component" value="Unassembled WGS sequence"/>
</dbReference>
<evidence type="ECO:0000313" key="3">
    <source>
        <dbReference type="EMBL" id="MBB5040305.1"/>
    </source>
</evidence>
<dbReference type="RefSeq" id="WP_184212869.1">
    <property type="nucleotide sequence ID" value="NZ_JACHIF010000012.1"/>
</dbReference>
<name>A0A7W7YQK6_9BACT</name>
<dbReference type="Pfam" id="PF07589">
    <property type="entry name" value="PEP-CTERM"/>
    <property type="match status" value="1"/>
</dbReference>
<keyword evidence="1" id="KW-0732">Signal</keyword>
<accession>A0A7W7YQK6</accession>
<reference evidence="3 4" key="1">
    <citation type="submission" date="2020-08" db="EMBL/GenBank/DDBJ databases">
        <title>Genomic Encyclopedia of Type Strains, Phase IV (KMG-IV): sequencing the most valuable type-strain genomes for metagenomic binning, comparative biology and taxonomic classification.</title>
        <authorList>
            <person name="Goeker M."/>
        </authorList>
    </citation>
    <scope>NUCLEOTIDE SEQUENCE [LARGE SCALE GENOMIC DNA]</scope>
    <source>
        <strain evidence="3 4">DSM 12251</strain>
    </source>
</reference>
<dbReference type="SUPFAM" id="SSF49899">
    <property type="entry name" value="Concanavalin A-like lectins/glucanases"/>
    <property type="match status" value="1"/>
</dbReference>
<evidence type="ECO:0000259" key="2">
    <source>
        <dbReference type="Pfam" id="PF07589"/>
    </source>
</evidence>
<protein>
    <recommendedName>
        <fullName evidence="2">Ice-binding protein C-terminal domain-containing protein</fullName>
    </recommendedName>
</protein>
<proteinExistence type="predicted"/>
<evidence type="ECO:0000256" key="1">
    <source>
        <dbReference type="SAM" id="SignalP"/>
    </source>
</evidence>
<dbReference type="EMBL" id="JACHIF010000012">
    <property type="protein sequence ID" value="MBB5040305.1"/>
    <property type="molecule type" value="Genomic_DNA"/>
</dbReference>
<dbReference type="InterPro" id="IPR013424">
    <property type="entry name" value="Ice-binding_C"/>
</dbReference>
<dbReference type="Pfam" id="PF13385">
    <property type="entry name" value="Laminin_G_3"/>
    <property type="match status" value="1"/>
</dbReference>
<feature type="domain" description="Ice-binding protein C-terminal" evidence="2">
    <location>
        <begin position="260"/>
        <end position="282"/>
    </location>
</feature>
<dbReference type="AlphaFoldDB" id="A0A7W7YQK6"/>
<gene>
    <name evidence="3" type="ORF">HNQ64_004586</name>
</gene>
<dbReference type="Gene3D" id="2.60.120.200">
    <property type="match status" value="1"/>
</dbReference>
<evidence type="ECO:0000313" key="4">
    <source>
        <dbReference type="Proteomes" id="UP000534294"/>
    </source>
</evidence>